<dbReference type="InterPro" id="IPR010982">
    <property type="entry name" value="Lambda_DNA-bd_dom_sf"/>
</dbReference>
<evidence type="ECO:0000259" key="1">
    <source>
        <dbReference type="PROSITE" id="PS50943"/>
    </source>
</evidence>
<name>A0A5U8JGT0_SALET</name>
<sequence length="80" mass="8558">MKNDAVAKAIALTGSQSALAKKCKKSQSTISDWLHGKKKISPEHVPALVNAVNGDIPACEFRPDLPEIFRPSTSPTGETQ</sequence>
<dbReference type="PROSITE" id="PS50943">
    <property type="entry name" value="HTH_CROC1"/>
    <property type="match status" value="1"/>
</dbReference>
<dbReference type="SUPFAM" id="SSF47413">
    <property type="entry name" value="lambda repressor-like DNA-binding domains"/>
    <property type="match status" value="1"/>
</dbReference>
<dbReference type="CDD" id="cd00093">
    <property type="entry name" value="HTH_XRE"/>
    <property type="match status" value="1"/>
</dbReference>
<accession>A0A5U8JGT0</accession>
<dbReference type="Pfam" id="PF15943">
    <property type="entry name" value="YdaS_toxin"/>
    <property type="match status" value="1"/>
</dbReference>
<dbReference type="Gene3D" id="1.10.260.40">
    <property type="entry name" value="lambda repressor-like DNA-binding domains"/>
    <property type="match status" value="1"/>
</dbReference>
<gene>
    <name evidence="2" type="ORF">DOI44_26640</name>
</gene>
<feature type="domain" description="HTH cro/C1-type" evidence="1">
    <location>
        <begin position="15"/>
        <end position="59"/>
    </location>
</feature>
<proteinExistence type="predicted"/>
<organism evidence="2">
    <name type="scientific">Salmonella enterica subsp. enterica serovar Panama</name>
    <dbReference type="NCBI Taxonomy" id="29472"/>
    <lineage>
        <taxon>Bacteria</taxon>
        <taxon>Pseudomonadati</taxon>
        <taxon>Pseudomonadota</taxon>
        <taxon>Gammaproteobacteria</taxon>
        <taxon>Enterobacterales</taxon>
        <taxon>Enterobacteriaceae</taxon>
        <taxon>Salmonella</taxon>
    </lineage>
</organism>
<comment type="caution">
    <text evidence="2">The sequence shown here is derived from an EMBL/GenBank/DDBJ whole genome shotgun (WGS) entry which is preliminary data.</text>
</comment>
<protein>
    <submittedName>
        <fullName evidence="2">Transcriptional regulator</fullName>
    </submittedName>
</protein>
<reference evidence="2" key="1">
    <citation type="submission" date="2018-06" db="EMBL/GenBank/DDBJ databases">
        <authorList>
            <person name="Ashton P.M."/>
            <person name="Dallman T."/>
            <person name="Nair S."/>
            <person name="De Pinna E."/>
            <person name="Peters T."/>
            <person name="Grant K."/>
        </authorList>
    </citation>
    <scope>NUCLEOTIDE SEQUENCE [LARGE SCALE GENOMIC DNA]</scope>
    <source>
        <strain evidence="2">449454</strain>
    </source>
</reference>
<dbReference type="InterPro" id="IPR001387">
    <property type="entry name" value="Cro/C1-type_HTH"/>
</dbReference>
<dbReference type="GO" id="GO:0003677">
    <property type="term" value="F:DNA binding"/>
    <property type="evidence" value="ECO:0007669"/>
    <property type="project" value="InterPro"/>
</dbReference>
<dbReference type="InterPro" id="IPR031856">
    <property type="entry name" value="YdaS_toxin-like"/>
</dbReference>
<dbReference type="EMBL" id="AAGTPA010000059">
    <property type="protein sequence ID" value="EBR8436496.1"/>
    <property type="molecule type" value="Genomic_DNA"/>
</dbReference>
<dbReference type="Proteomes" id="UP000839597">
    <property type="component" value="Unassembled WGS sequence"/>
</dbReference>
<evidence type="ECO:0000313" key="2">
    <source>
        <dbReference type="EMBL" id="EBR8436496.1"/>
    </source>
</evidence>
<dbReference type="AlphaFoldDB" id="A0A5U8JGT0"/>